<keyword evidence="1" id="KW-1133">Transmembrane helix</keyword>
<keyword evidence="1" id="KW-0812">Transmembrane</keyword>
<name>A0A3N9X3C3_9ACTN</name>
<evidence type="ECO:0000313" key="3">
    <source>
        <dbReference type="Proteomes" id="UP000266889"/>
    </source>
</evidence>
<accession>A0A3N9X3C3</accession>
<comment type="caution">
    <text evidence="2">The sequence shown here is derived from an EMBL/GenBank/DDBJ whole genome shotgun (WGS) entry which is preliminary data.</text>
</comment>
<feature type="transmembrane region" description="Helical" evidence="1">
    <location>
        <begin position="53"/>
        <end position="74"/>
    </location>
</feature>
<dbReference type="AlphaFoldDB" id="A0A3N9X3C3"/>
<proteinExistence type="predicted"/>
<dbReference type="EMBL" id="QGSY01000217">
    <property type="protein sequence ID" value="RQX07616.1"/>
    <property type="molecule type" value="Genomic_DNA"/>
</dbReference>
<sequence length="106" mass="11571">MSSVTNDALLDMRRSSTYRAGIWLARAANLALLPVVVWGIASGAPNVPALPDSLFMAAWAAGCVTLVPAMVLFYRSGIPFEHKVATWVTDKRVGNAILRDVFWLRP</sequence>
<evidence type="ECO:0000256" key="1">
    <source>
        <dbReference type="SAM" id="Phobius"/>
    </source>
</evidence>
<reference evidence="2 3" key="1">
    <citation type="submission" date="2018-05" db="EMBL/GenBank/DDBJ databases">
        <title>Micromonospora from Atacama Desert.</title>
        <authorList>
            <person name="Carro L."/>
            <person name="Goodfellow M."/>
            <person name="Klenk H.-P."/>
        </authorList>
    </citation>
    <scope>NUCLEOTIDE SEQUENCE [LARGE SCALE GENOMIC DNA]</scope>
    <source>
        <strain evidence="2 3">LB32</strain>
    </source>
</reference>
<keyword evidence="3" id="KW-1185">Reference proteome</keyword>
<protein>
    <submittedName>
        <fullName evidence="2">Uncharacterized protein</fullName>
    </submittedName>
</protein>
<dbReference type="RefSeq" id="WP_124858733.1">
    <property type="nucleotide sequence ID" value="NZ_JBEXYX010000016.1"/>
</dbReference>
<dbReference type="OrthoDB" id="3389192at2"/>
<dbReference type="Proteomes" id="UP000266889">
    <property type="component" value="Unassembled WGS sequence"/>
</dbReference>
<gene>
    <name evidence="2" type="ORF">DLJ58_21025</name>
</gene>
<evidence type="ECO:0000313" key="2">
    <source>
        <dbReference type="EMBL" id="RQX07616.1"/>
    </source>
</evidence>
<organism evidence="2 3">
    <name type="scientific">Micromonospora arida</name>
    <dbReference type="NCBI Taxonomy" id="2203715"/>
    <lineage>
        <taxon>Bacteria</taxon>
        <taxon>Bacillati</taxon>
        <taxon>Actinomycetota</taxon>
        <taxon>Actinomycetes</taxon>
        <taxon>Micromonosporales</taxon>
        <taxon>Micromonosporaceae</taxon>
        <taxon>Micromonospora</taxon>
    </lineage>
</organism>
<keyword evidence="1" id="KW-0472">Membrane</keyword>
<feature type="transmembrane region" description="Helical" evidence="1">
    <location>
        <begin position="21"/>
        <end position="41"/>
    </location>
</feature>